<gene>
    <name evidence="2" type="ORF">PDIGIT_LOCUS1660</name>
</gene>
<comment type="caution">
    <text evidence="2">The sequence shown here is derived from an EMBL/GenBank/DDBJ whole genome shotgun (WGS) entry which is preliminary data.</text>
</comment>
<evidence type="ECO:0000313" key="3">
    <source>
        <dbReference type="Proteomes" id="UP001152607"/>
    </source>
</evidence>
<reference evidence="2" key="1">
    <citation type="submission" date="2023-01" db="EMBL/GenBank/DDBJ databases">
        <authorList>
            <person name="Van Ghelder C."/>
            <person name="Rancurel C."/>
        </authorList>
    </citation>
    <scope>NUCLEOTIDE SEQUENCE</scope>
    <source>
        <strain evidence="2">CNCM I-4278</strain>
    </source>
</reference>
<accession>A0A9W4XE80</accession>
<feature type="region of interest" description="Disordered" evidence="1">
    <location>
        <begin position="1"/>
        <end position="30"/>
    </location>
</feature>
<evidence type="ECO:0000256" key="1">
    <source>
        <dbReference type="SAM" id="MobiDB-lite"/>
    </source>
</evidence>
<organism evidence="2 3">
    <name type="scientific">Periconia digitata</name>
    <dbReference type="NCBI Taxonomy" id="1303443"/>
    <lineage>
        <taxon>Eukaryota</taxon>
        <taxon>Fungi</taxon>
        <taxon>Dikarya</taxon>
        <taxon>Ascomycota</taxon>
        <taxon>Pezizomycotina</taxon>
        <taxon>Dothideomycetes</taxon>
        <taxon>Pleosporomycetidae</taxon>
        <taxon>Pleosporales</taxon>
        <taxon>Massarineae</taxon>
        <taxon>Periconiaceae</taxon>
        <taxon>Periconia</taxon>
    </lineage>
</organism>
<dbReference type="AlphaFoldDB" id="A0A9W4XE80"/>
<proteinExistence type="predicted"/>
<name>A0A9W4XE80_9PLEO</name>
<protein>
    <submittedName>
        <fullName evidence="2">Uncharacterized protein</fullName>
    </submittedName>
</protein>
<evidence type="ECO:0000313" key="2">
    <source>
        <dbReference type="EMBL" id="CAI6269313.1"/>
    </source>
</evidence>
<dbReference type="EMBL" id="CAOQHR010000001">
    <property type="protein sequence ID" value="CAI6269313.1"/>
    <property type="molecule type" value="Genomic_DNA"/>
</dbReference>
<dbReference type="Proteomes" id="UP001152607">
    <property type="component" value="Unassembled WGS sequence"/>
</dbReference>
<sequence>MELQTTHTHTHTHTHLHHHHERQASQSSTGRQMQRLFFSFLSFHRRKRSNPKNDLSVTEIFPSVLHSPTPSSLVSSSNLAKLSFDSAHKHIEY</sequence>
<keyword evidence="3" id="KW-1185">Reference proteome</keyword>
<feature type="compositionally biased region" description="Basic residues" evidence="1">
    <location>
        <begin position="8"/>
        <end position="21"/>
    </location>
</feature>